<feature type="coiled-coil region" evidence="1">
    <location>
        <begin position="24"/>
        <end position="65"/>
    </location>
</feature>
<dbReference type="SUPFAM" id="SSF75704">
    <property type="entry name" value="Mitotic arrest deficient-like 1, Mad1"/>
    <property type="match status" value="1"/>
</dbReference>
<evidence type="ECO:0000313" key="2">
    <source>
        <dbReference type="EMBL" id="MBB4103052.1"/>
    </source>
</evidence>
<evidence type="ECO:0000256" key="1">
    <source>
        <dbReference type="SAM" id="Coils"/>
    </source>
</evidence>
<protein>
    <submittedName>
        <fullName evidence="2">Regulator of replication initiation timing</fullName>
    </submittedName>
</protein>
<proteinExistence type="predicted"/>
<keyword evidence="1" id="KW-0175">Coiled coil</keyword>
<evidence type="ECO:0000313" key="3">
    <source>
        <dbReference type="Proteomes" id="UP000584824"/>
    </source>
</evidence>
<dbReference type="EMBL" id="JACIDU010000005">
    <property type="protein sequence ID" value="MBB4103052.1"/>
    <property type="molecule type" value="Genomic_DNA"/>
</dbReference>
<sequence>MTKRRLPMVEHADTLSLKALRELVTGLVERADRADARIEKLETENQRLADENDQLRLENTRLKVDNQLCVTRLRG</sequence>
<organism evidence="2 3">
    <name type="scientific">Allorhizobium borbori</name>
    <dbReference type="NCBI Taxonomy" id="485907"/>
    <lineage>
        <taxon>Bacteria</taxon>
        <taxon>Pseudomonadati</taxon>
        <taxon>Pseudomonadota</taxon>
        <taxon>Alphaproteobacteria</taxon>
        <taxon>Hyphomicrobiales</taxon>
        <taxon>Rhizobiaceae</taxon>
        <taxon>Rhizobium/Agrobacterium group</taxon>
        <taxon>Allorhizobium</taxon>
    </lineage>
</organism>
<comment type="caution">
    <text evidence="2">The sequence shown here is derived from an EMBL/GenBank/DDBJ whole genome shotgun (WGS) entry which is preliminary data.</text>
</comment>
<gene>
    <name evidence="2" type="ORF">GGQ66_001607</name>
</gene>
<dbReference type="Proteomes" id="UP000584824">
    <property type="component" value="Unassembled WGS sequence"/>
</dbReference>
<name>A0A7W6K2U3_9HYPH</name>
<dbReference type="AlphaFoldDB" id="A0A7W6K2U3"/>
<keyword evidence="3" id="KW-1185">Reference proteome</keyword>
<accession>A0A7W6K2U3</accession>
<reference evidence="2 3" key="1">
    <citation type="submission" date="2020-08" db="EMBL/GenBank/DDBJ databases">
        <title>Genomic Encyclopedia of Type Strains, Phase IV (KMG-IV): sequencing the most valuable type-strain genomes for metagenomic binning, comparative biology and taxonomic classification.</title>
        <authorList>
            <person name="Goeker M."/>
        </authorList>
    </citation>
    <scope>NUCLEOTIDE SEQUENCE [LARGE SCALE GENOMIC DNA]</scope>
    <source>
        <strain evidence="2 3">DSM 26385</strain>
    </source>
</reference>